<accession>A0A1I4DT20</accession>
<dbReference type="InterPro" id="IPR036390">
    <property type="entry name" value="WH_DNA-bd_sf"/>
</dbReference>
<dbReference type="Proteomes" id="UP000199025">
    <property type="component" value="Unassembled WGS sequence"/>
</dbReference>
<keyword evidence="3" id="KW-0804">Transcription</keyword>
<proteinExistence type="predicted"/>
<dbReference type="PANTHER" id="PTHR30154">
    <property type="entry name" value="LEUCINE-RESPONSIVE REGULATORY PROTEIN"/>
    <property type="match status" value="1"/>
</dbReference>
<dbReference type="InterPro" id="IPR000485">
    <property type="entry name" value="AsnC-type_HTH_dom"/>
</dbReference>
<dbReference type="SUPFAM" id="SSF46785">
    <property type="entry name" value="Winged helix' DNA-binding domain"/>
    <property type="match status" value="1"/>
</dbReference>
<dbReference type="STRING" id="115433.SAMN05421835_1592"/>
<dbReference type="InterPro" id="IPR019887">
    <property type="entry name" value="Tscrpt_reg_AsnC/Lrp_C"/>
</dbReference>
<dbReference type="PRINTS" id="PR00033">
    <property type="entry name" value="HTHASNC"/>
</dbReference>
<dbReference type="Gene3D" id="1.10.10.10">
    <property type="entry name" value="Winged helix-like DNA-binding domain superfamily/Winged helix DNA-binding domain"/>
    <property type="match status" value="1"/>
</dbReference>
<evidence type="ECO:0000313" key="6">
    <source>
        <dbReference type="Proteomes" id="UP000199025"/>
    </source>
</evidence>
<dbReference type="PROSITE" id="PS50956">
    <property type="entry name" value="HTH_ASNC_2"/>
    <property type="match status" value="1"/>
</dbReference>
<evidence type="ECO:0000256" key="1">
    <source>
        <dbReference type="ARBA" id="ARBA00023015"/>
    </source>
</evidence>
<gene>
    <name evidence="5" type="ORF">SAMN05421835_1592</name>
</gene>
<dbReference type="GO" id="GO:0043200">
    <property type="term" value="P:response to amino acid"/>
    <property type="evidence" value="ECO:0007669"/>
    <property type="project" value="TreeGrafter"/>
</dbReference>
<dbReference type="Gene3D" id="3.30.70.920">
    <property type="match status" value="1"/>
</dbReference>
<dbReference type="GO" id="GO:0043565">
    <property type="term" value="F:sequence-specific DNA binding"/>
    <property type="evidence" value="ECO:0007669"/>
    <property type="project" value="InterPro"/>
</dbReference>
<feature type="domain" description="HTH asnC-type" evidence="4">
    <location>
        <begin position="19"/>
        <end position="80"/>
    </location>
</feature>
<dbReference type="InterPro" id="IPR019888">
    <property type="entry name" value="Tscrpt_reg_AsnC-like"/>
</dbReference>
<dbReference type="AlphaFoldDB" id="A0A1I4DT20"/>
<dbReference type="InterPro" id="IPR011008">
    <property type="entry name" value="Dimeric_a/b-barrel"/>
</dbReference>
<evidence type="ECO:0000256" key="3">
    <source>
        <dbReference type="ARBA" id="ARBA00023163"/>
    </source>
</evidence>
<dbReference type="EMBL" id="FORP01000059">
    <property type="protein sequence ID" value="SFK96535.1"/>
    <property type="molecule type" value="Genomic_DNA"/>
</dbReference>
<keyword evidence="2 5" id="KW-0238">DNA-binding</keyword>
<dbReference type="PANTHER" id="PTHR30154:SF34">
    <property type="entry name" value="TRANSCRIPTIONAL REGULATOR AZLB"/>
    <property type="match status" value="1"/>
</dbReference>
<dbReference type="SMART" id="SM00344">
    <property type="entry name" value="HTH_ASNC"/>
    <property type="match status" value="1"/>
</dbReference>
<dbReference type="InterPro" id="IPR036388">
    <property type="entry name" value="WH-like_DNA-bd_sf"/>
</dbReference>
<dbReference type="SUPFAM" id="SSF54909">
    <property type="entry name" value="Dimeric alpha+beta barrel"/>
    <property type="match status" value="1"/>
</dbReference>
<dbReference type="Pfam" id="PF01037">
    <property type="entry name" value="AsnC_trans_reg"/>
    <property type="match status" value="1"/>
</dbReference>
<protein>
    <submittedName>
        <fullName evidence="5">DNA-binding transcriptional regulator, Lrp family</fullName>
    </submittedName>
</protein>
<dbReference type="InterPro" id="IPR019885">
    <property type="entry name" value="Tscrpt_reg_HTH_AsnC-type_CS"/>
</dbReference>
<reference evidence="5 6" key="1">
    <citation type="submission" date="2016-10" db="EMBL/GenBank/DDBJ databases">
        <authorList>
            <person name="de Groot N.N."/>
        </authorList>
    </citation>
    <scope>NUCLEOTIDE SEQUENCE [LARGE SCALE GENOMIC DNA]</scope>
    <source>
        <strain evidence="5 6">DSM 44468</strain>
    </source>
</reference>
<keyword evidence="6" id="KW-1185">Reference proteome</keyword>
<evidence type="ECO:0000259" key="4">
    <source>
        <dbReference type="PROSITE" id="PS50956"/>
    </source>
</evidence>
<organism evidence="5 6">
    <name type="scientific">Amycolatopsis sacchari</name>
    <dbReference type="NCBI Taxonomy" id="115433"/>
    <lineage>
        <taxon>Bacteria</taxon>
        <taxon>Bacillati</taxon>
        <taxon>Actinomycetota</taxon>
        <taxon>Actinomycetes</taxon>
        <taxon>Pseudonocardiales</taxon>
        <taxon>Pseudonocardiaceae</taxon>
        <taxon>Amycolatopsis</taxon>
    </lineage>
</organism>
<dbReference type="Pfam" id="PF13404">
    <property type="entry name" value="HTH_AsnC-type"/>
    <property type="match status" value="1"/>
</dbReference>
<evidence type="ECO:0000256" key="2">
    <source>
        <dbReference type="ARBA" id="ARBA00023125"/>
    </source>
</evidence>
<sequence>MRRLDAEGKASTMPHEGPVDAVDARILLELAEHPRATTLALADRVGISRNTAQSRLTRLESGGALTSFEHRISPAALGYPLTAYITAQVTQRLLDEVAAALAEVPEVLQVQGISGPVDLMIQVVASDADDLYRVAGRILAIPGVERTNTALVMRQLVDHRITPLLRRVAGE</sequence>
<keyword evidence="1" id="KW-0805">Transcription regulation</keyword>
<name>A0A1I4DT20_9PSEU</name>
<dbReference type="PROSITE" id="PS00519">
    <property type="entry name" value="HTH_ASNC_1"/>
    <property type="match status" value="1"/>
</dbReference>
<evidence type="ECO:0000313" key="5">
    <source>
        <dbReference type="EMBL" id="SFK96535.1"/>
    </source>
</evidence>
<dbReference type="GO" id="GO:0005829">
    <property type="term" value="C:cytosol"/>
    <property type="evidence" value="ECO:0007669"/>
    <property type="project" value="TreeGrafter"/>
</dbReference>